<comment type="caution">
    <text evidence="1">The sequence shown here is derived from an EMBL/GenBank/DDBJ whole genome shotgun (WGS) entry which is preliminary data.</text>
</comment>
<sequence>NNYHLIKSFKNVHARLMDAALASSPEVGSSMNITEGFATSSTAMVNLLRCSMERPFTPGNPTSACFNVFNSTSSMTSSMKICKN</sequence>
<evidence type="ECO:0000313" key="2">
    <source>
        <dbReference type="Proteomes" id="UP000811609"/>
    </source>
</evidence>
<accession>A0A8T1RG66</accession>
<feature type="non-terminal residue" evidence="1">
    <location>
        <position position="84"/>
    </location>
</feature>
<proteinExistence type="predicted"/>
<keyword evidence="2" id="KW-1185">Reference proteome</keyword>
<reference evidence="1" key="1">
    <citation type="submission" date="2020-12" db="EMBL/GenBank/DDBJ databases">
        <title>WGS assembly of Carya illinoinensis cv. Pawnee.</title>
        <authorList>
            <person name="Platts A."/>
            <person name="Shu S."/>
            <person name="Wright S."/>
            <person name="Barry K."/>
            <person name="Edger P."/>
            <person name="Pires J.C."/>
            <person name="Schmutz J."/>
        </authorList>
    </citation>
    <scope>NUCLEOTIDE SEQUENCE</scope>
    <source>
        <tissue evidence="1">Leaf</tissue>
    </source>
</reference>
<evidence type="ECO:0000313" key="1">
    <source>
        <dbReference type="EMBL" id="KAG6665323.1"/>
    </source>
</evidence>
<organism evidence="1 2">
    <name type="scientific">Carya illinoinensis</name>
    <name type="common">Pecan</name>
    <dbReference type="NCBI Taxonomy" id="32201"/>
    <lineage>
        <taxon>Eukaryota</taxon>
        <taxon>Viridiplantae</taxon>
        <taxon>Streptophyta</taxon>
        <taxon>Embryophyta</taxon>
        <taxon>Tracheophyta</taxon>
        <taxon>Spermatophyta</taxon>
        <taxon>Magnoliopsida</taxon>
        <taxon>eudicotyledons</taxon>
        <taxon>Gunneridae</taxon>
        <taxon>Pentapetalae</taxon>
        <taxon>rosids</taxon>
        <taxon>fabids</taxon>
        <taxon>Fagales</taxon>
        <taxon>Juglandaceae</taxon>
        <taxon>Carya</taxon>
    </lineage>
</organism>
<name>A0A8T1RG66_CARIL</name>
<dbReference type="EMBL" id="CM031810">
    <property type="protein sequence ID" value="KAG6665323.1"/>
    <property type="molecule type" value="Genomic_DNA"/>
</dbReference>
<feature type="non-terminal residue" evidence="1">
    <location>
        <position position="1"/>
    </location>
</feature>
<gene>
    <name evidence="1" type="ORF">CIPAW_02G153400</name>
</gene>
<dbReference type="AlphaFoldDB" id="A0A8T1RG66"/>
<protein>
    <submittedName>
        <fullName evidence="1">Uncharacterized protein</fullName>
    </submittedName>
</protein>
<dbReference type="Proteomes" id="UP000811609">
    <property type="component" value="Chromosome 2"/>
</dbReference>